<dbReference type="AlphaFoldDB" id="A0A4Q7N2B2"/>
<evidence type="ECO:0000259" key="6">
    <source>
        <dbReference type="Pfam" id="PF08281"/>
    </source>
</evidence>
<evidence type="ECO:0000256" key="1">
    <source>
        <dbReference type="ARBA" id="ARBA00010641"/>
    </source>
</evidence>
<keyword evidence="4" id="KW-0804">Transcription</keyword>
<dbReference type="NCBIfam" id="TIGR02937">
    <property type="entry name" value="sigma70-ECF"/>
    <property type="match status" value="1"/>
</dbReference>
<keyword evidence="2" id="KW-0805">Transcription regulation</keyword>
<dbReference type="InterPro" id="IPR014327">
    <property type="entry name" value="RNA_pol_sigma70_bacteroid"/>
</dbReference>
<comment type="similarity">
    <text evidence="1">Belongs to the sigma-70 factor family. ECF subfamily.</text>
</comment>
<dbReference type="SUPFAM" id="SSF88946">
    <property type="entry name" value="Sigma2 domain of RNA polymerase sigma factors"/>
    <property type="match status" value="1"/>
</dbReference>
<dbReference type="InterPro" id="IPR013324">
    <property type="entry name" value="RNA_pol_sigma_r3/r4-like"/>
</dbReference>
<dbReference type="Proteomes" id="UP000293874">
    <property type="component" value="Unassembled WGS sequence"/>
</dbReference>
<evidence type="ECO:0000256" key="2">
    <source>
        <dbReference type="ARBA" id="ARBA00023015"/>
    </source>
</evidence>
<evidence type="ECO:0000313" key="7">
    <source>
        <dbReference type="EMBL" id="RZS74864.1"/>
    </source>
</evidence>
<dbReference type="InterPro" id="IPR013325">
    <property type="entry name" value="RNA_pol_sigma_r2"/>
</dbReference>
<dbReference type="InterPro" id="IPR036388">
    <property type="entry name" value="WH-like_DNA-bd_sf"/>
</dbReference>
<keyword evidence="3" id="KW-0731">Sigma factor</keyword>
<dbReference type="InterPro" id="IPR013249">
    <property type="entry name" value="RNA_pol_sigma70_r4_t2"/>
</dbReference>
<gene>
    <name evidence="7" type="ORF">EV199_0715</name>
</gene>
<dbReference type="GO" id="GO:0016987">
    <property type="term" value="F:sigma factor activity"/>
    <property type="evidence" value="ECO:0007669"/>
    <property type="project" value="UniProtKB-KW"/>
</dbReference>
<feature type="domain" description="RNA polymerase sigma-70 region 2" evidence="5">
    <location>
        <begin position="21"/>
        <end position="85"/>
    </location>
</feature>
<dbReference type="Gene3D" id="1.10.10.10">
    <property type="entry name" value="Winged helix-like DNA-binding domain superfamily/Winged helix DNA-binding domain"/>
    <property type="match status" value="1"/>
</dbReference>
<name>A0A4Q7N2B2_9BACT</name>
<dbReference type="PANTHER" id="PTHR43133:SF46">
    <property type="entry name" value="RNA POLYMERASE SIGMA-70 FACTOR ECF SUBFAMILY"/>
    <property type="match status" value="1"/>
</dbReference>
<dbReference type="NCBIfam" id="TIGR02985">
    <property type="entry name" value="Sig70_bacteroi1"/>
    <property type="match status" value="1"/>
</dbReference>
<evidence type="ECO:0000313" key="8">
    <source>
        <dbReference type="Proteomes" id="UP000293874"/>
    </source>
</evidence>
<dbReference type="GO" id="GO:0006352">
    <property type="term" value="P:DNA-templated transcription initiation"/>
    <property type="evidence" value="ECO:0007669"/>
    <property type="project" value="InterPro"/>
</dbReference>
<accession>A0A4Q7N2B2</accession>
<dbReference type="RefSeq" id="WP_130539291.1">
    <property type="nucleotide sequence ID" value="NZ_CP042431.1"/>
</dbReference>
<dbReference type="Pfam" id="PF04542">
    <property type="entry name" value="Sigma70_r2"/>
    <property type="match status" value="1"/>
</dbReference>
<dbReference type="GO" id="GO:0003677">
    <property type="term" value="F:DNA binding"/>
    <property type="evidence" value="ECO:0007669"/>
    <property type="project" value="InterPro"/>
</dbReference>
<evidence type="ECO:0000259" key="5">
    <source>
        <dbReference type="Pfam" id="PF04542"/>
    </source>
</evidence>
<dbReference type="PANTHER" id="PTHR43133">
    <property type="entry name" value="RNA POLYMERASE ECF-TYPE SIGMA FACTO"/>
    <property type="match status" value="1"/>
</dbReference>
<dbReference type="InterPro" id="IPR014284">
    <property type="entry name" value="RNA_pol_sigma-70_dom"/>
</dbReference>
<dbReference type="Pfam" id="PF08281">
    <property type="entry name" value="Sigma70_r4_2"/>
    <property type="match status" value="1"/>
</dbReference>
<sequence length="192" mass="22248">MNEQEILKQLALGNREAFSTLYTQYHGGIYNYLLKFSKDPALTEDLVHDVFLKLWEAREQLDIQTSFAAYLFRIARNTALTQLNRIAIYDTIRSELLRRITGGGQDQSLLNGVESRNFDELFLKAVNNLPPQRKEAFLLVRQQGMTYEEAASQMQISRNTLKQHLSLAVRSIRDYLLEHGNISLLMLWIIIL</sequence>
<feature type="domain" description="RNA polymerase sigma factor 70 region 4 type 2" evidence="6">
    <location>
        <begin position="121"/>
        <end position="170"/>
    </location>
</feature>
<dbReference type="InterPro" id="IPR039425">
    <property type="entry name" value="RNA_pol_sigma-70-like"/>
</dbReference>
<dbReference type="OrthoDB" id="799938at2"/>
<comment type="caution">
    <text evidence="7">The sequence shown here is derived from an EMBL/GenBank/DDBJ whole genome shotgun (WGS) entry which is preliminary data.</text>
</comment>
<dbReference type="InterPro" id="IPR007627">
    <property type="entry name" value="RNA_pol_sigma70_r2"/>
</dbReference>
<dbReference type="Gene3D" id="1.10.1740.10">
    <property type="match status" value="1"/>
</dbReference>
<keyword evidence="8" id="KW-1185">Reference proteome</keyword>
<proteinExistence type="inferred from homology"/>
<dbReference type="EMBL" id="SGXA01000001">
    <property type="protein sequence ID" value="RZS74864.1"/>
    <property type="molecule type" value="Genomic_DNA"/>
</dbReference>
<protein>
    <submittedName>
        <fullName evidence="7">RNA polymerase sigma-70 factor (ECF subfamily)</fullName>
    </submittedName>
</protein>
<reference evidence="7 8" key="1">
    <citation type="submission" date="2019-02" db="EMBL/GenBank/DDBJ databases">
        <title>Genomic Encyclopedia of Type Strains, Phase IV (KMG-IV): sequencing the most valuable type-strain genomes for metagenomic binning, comparative biology and taxonomic classification.</title>
        <authorList>
            <person name="Goeker M."/>
        </authorList>
    </citation>
    <scope>NUCLEOTIDE SEQUENCE [LARGE SCALE GENOMIC DNA]</scope>
    <source>
        <strain evidence="7 8">DSM 18116</strain>
    </source>
</reference>
<dbReference type="SUPFAM" id="SSF88659">
    <property type="entry name" value="Sigma3 and sigma4 domains of RNA polymerase sigma factors"/>
    <property type="match status" value="1"/>
</dbReference>
<organism evidence="7 8">
    <name type="scientific">Pseudobacter ginsenosidimutans</name>
    <dbReference type="NCBI Taxonomy" id="661488"/>
    <lineage>
        <taxon>Bacteria</taxon>
        <taxon>Pseudomonadati</taxon>
        <taxon>Bacteroidota</taxon>
        <taxon>Chitinophagia</taxon>
        <taxon>Chitinophagales</taxon>
        <taxon>Chitinophagaceae</taxon>
        <taxon>Pseudobacter</taxon>
    </lineage>
</organism>
<evidence type="ECO:0000256" key="4">
    <source>
        <dbReference type="ARBA" id="ARBA00023163"/>
    </source>
</evidence>
<evidence type="ECO:0000256" key="3">
    <source>
        <dbReference type="ARBA" id="ARBA00023082"/>
    </source>
</evidence>